<dbReference type="InterPro" id="IPR003462">
    <property type="entry name" value="ODC_Mu_crystall"/>
</dbReference>
<dbReference type="SUPFAM" id="SSF51735">
    <property type="entry name" value="NAD(P)-binding Rossmann-fold domains"/>
    <property type="match status" value="1"/>
</dbReference>
<keyword evidence="2" id="KW-1185">Reference proteome</keyword>
<reference evidence="2" key="1">
    <citation type="journal article" date="2019" name="Int. J. Syst. Evol. Microbiol.">
        <title>The Global Catalogue of Microorganisms (GCM) 10K type strain sequencing project: providing services to taxonomists for standard genome sequencing and annotation.</title>
        <authorList>
            <consortium name="The Broad Institute Genomics Platform"/>
            <consortium name="The Broad Institute Genome Sequencing Center for Infectious Disease"/>
            <person name="Wu L."/>
            <person name="Ma J."/>
        </authorList>
    </citation>
    <scope>NUCLEOTIDE SEQUENCE [LARGE SCALE GENOMIC DNA]</scope>
    <source>
        <strain evidence="2">JCM 9092</strain>
    </source>
</reference>
<dbReference type="InterPro" id="IPR036291">
    <property type="entry name" value="NAD(P)-bd_dom_sf"/>
</dbReference>
<gene>
    <name evidence="1" type="ORF">GCM10010449_57910</name>
</gene>
<dbReference type="EMBL" id="BAAAUG010000118">
    <property type="protein sequence ID" value="GAA3129114.1"/>
    <property type="molecule type" value="Genomic_DNA"/>
</dbReference>
<dbReference type="Proteomes" id="UP001501637">
    <property type="component" value="Unassembled WGS sequence"/>
</dbReference>
<proteinExistence type="predicted"/>
<dbReference type="Gene3D" id="3.30.1780.10">
    <property type="entry name" value="ornithine cyclodeaminase, domain 1"/>
    <property type="match status" value="1"/>
</dbReference>
<evidence type="ECO:0000313" key="2">
    <source>
        <dbReference type="Proteomes" id="UP001501637"/>
    </source>
</evidence>
<dbReference type="PANTHER" id="PTHR13812">
    <property type="entry name" value="KETIMINE REDUCTASE MU-CRYSTALLIN"/>
    <property type="match status" value="1"/>
</dbReference>
<accession>A0ABP6MZB7</accession>
<evidence type="ECO:0000313" key="1">
    <source>
        <dbReference type="EMBL" id="GAA3129114.1"/>
    </source>
</evidence>
<dbReference type="Gene3D" id="3.40.50.720">
    <property type="entry name" value="NAD(P)-binding Rossmann-like Domain"/>
    <property type="match status" value="1"/>
</dbReference>
<dbReference type="PIRSF" id="PIRSF001439">
    <property type="entry name" value="CryM"/>
    <property type="match status" value="1"/>
</dbReference>
<dbReference type="RefSeq" id="WP_344525651.1">
    <property type="nucleotide sequence ID" value="NZ_BAAAUG010000118.1"/>
</dbReference>
<comment type="caution">
    <text evidence="1">The sequence shown here is derived from an EMBL/GenBank/DDBJ whole genome shotgun (WGS) entry which is preliminary data.</text>
</comment>
<name>A0ABP6MZB7_9ACTN</name>
<dbReference type="PANTHER" id="PTHR13812:SF19">
    <property type="entry name" value="KETIMINE REDUCTASE MU-CRYSTALLIN"/>
    <property type="match status" value="1"/>
</dbReference>
<dbReference type="Pfam" id="PF02423">
    <property type="entry name" value="OCD_Mu_crystall"/>
    <property type="match status" value="1"/>
</dbReference>
<dbReference type="InterPro" id="IPR023401">
    <property type="entry name" value="ODC_N"/>
</dbReference>
<sequence>MSEAPPYIDAEAMSRLVPMSTAIEAVEAVLKTGLDPEAEPPRGVVDVPGGQLLLMPSSTTSYTGVKIATVTPGNAALDLPRVQGVYLLLDGTIHTPLALLDGIALTSLRTPAVSGAAIKHLAVADARRLLVFGTGPQAWGHVEAVRAVRPTLEHVDVVARNPERVATFVDRCREAGLSAAPATAADVATADVVCCCTTAREPLFDSALLPSHATVAAVGSHEPDAREVDEELLRRGLVVAESHGVALRECGDIVLAVDAGAFDVERLRTLGELVRGEVEVAEDRPRLFKSAGMAWEDLGVGAAVYEGWRALD</sequence>
<protein>
    <submittedName>
        <fullName evidence="1">Ornithine cyclodeaminase family protein</fullName>
    </submittedName>
</protein>
<organism evidence="1 2">
    <name type="scientific">Streptomyces rectiviolaceus</name>
    <dbReference type="NCBI Taxonomy" id="332591"/>
    <lineage>
        <taxon>Bacteria</taxon>
        <taxon>Bacillati</taxon>
        <taxon>Actinomycetota</taxon>
        <taxon>Actinomycetes</taxon>
        <taxon>Kitasatosporales</taxon>
        <taxon>Streptomycetaceae</taxon>
        <taxon>Streptomyces</taxon>
    </lineage>
</organism>